<proteinExistence type="predicted"/>
<feature type="non-terminal residue" evidence="2">
    <location>
        <position position="1"/>
    </location>
</feature>
<name>A0A392PTY3_9FABA</name>
<evidence type="ECO:0000313" key="2">
    <source>
        <dbReference type="EMBL" id="MCI14766.1"/>
    </source>
</evidence>
<dbReference type="AlphaFoldDB" id="A0A392PTY3"/>
<keyword evidence="3" id="KW-1185">Reference proteome</keyword>
<protein>
    <submittedName>
        <fullName evidence="2">Protein MEI2-like 4-like</fullName>
    </submittedName>
</protein>
<accession>A0A392PTY3</accession>
<organism evidence="2 3">
    <name type="scientific">Trifolium medium</name>
    <dbReference type="NCBI Taxonomy" id="97028"/>
    <lineage>
        <taxon>Eukaryota</taxon>
        <taxon>Viridiplantae</taxon>
        <taxon>Streptophyta</taxon>
        <taxon>Embryophyta</taxon>
        <taxon>Tracheophyta</taxon>
        <taxon>Spermatophyta</taxon>
        <taxon>Magnoliopsida</taxon>
        <taxon>eudicotyledons</taxon>
        <taxon>Gunneridae</taxon>
        <taxon>Pentapetalae</taxon>
        <taxon>rosids</taxon>
        <taxon>fabids</taxon>
        <taxon>Fabales</taxon>
        <taxon>Fabaceae</taxon>
        <taxon>Papilionoideae</taxon>
        <taxon>50 kb inversion clade</taxon>
        <taxon>NPAAA clade</taxon>
        <taxon>Hologalegina</taxon>
        <taxon>IRL clade</taxon>
        <taxon>Trifolieae</taxon>
        <taxon>Trifolium</taxon>
    </lineage>
</organism>
<dbReference type="EMBL" id="LXQA010093703">
    <property type="protein sequence ID" value="MCI14766.1"/>
    <property type="molecule type" value="Genomic_DNA"/>
</dbReference>
<feature type="region of interest" description="Disordered" evidence="1">
    <location>
        <begin position="1"/>
        <end position="26"/>
    </location>
</feature>
<evidence type="ECO:0000256" key="1">
    <source>
        <dbReference type="SAM" id="MobiDB-lite"/>
    </source>
</evidence>
<comment type="caution">
    <text evidence="2">The sequence shown here is derived from an EMBL/GenBank/DDBJ whole genome shotgun (WGS) entry which is preliminary data.</text>
</comment>
<reference evidence="2 3" key="1">
    <citation type="journal article" date="2018" name="Front. Plant Sci.">
        <title>Red Clover (Trifolium pratense) and Zigzag Clover (T. medium) - A Picture of Genomic Similarities and Differences.</title>
        <authorList>
            <person name="Dluhosova J."/>
            <person name="Istvanek J."/>
            <person name="Nedelnik J."/>
            <person name="Repkova J."/>
        </authorList>
    </citation>
    <scope>NUCLEOTIDE SEQUENCE [LARGE SCALE GENOMIC DNA]</scope>
    <source>
        <strain evidence="3">cv. 10/8</strain>
        <tissue evidence="2">Leaf</tissue>
    </source>
</reference>
<sequence>SKSTGNVSSSFPLSGHHEKWSNSYPPPRTMWPNSPFNGTCEAPTLQRFNQLPMSPSHNHPVQSPPLWDRRYTYVGESVTPHCVDFVPHNMPPHFGHNFHNQRGMMFPGRNHMVNNSFDAYKRRRNVGTSNLPDLKQYELDIDCIMRGEDKRTTLMIKNIPNK</sequence>
<dbReference type="Proteomes" id="UP000265520">
    <property type="component" value="Unassembled WGS sequence"/>
</dbReference>
<evidence type="ECO:0000313" key="3">
    <source>
        <dbReference type="Proteomes" id="UP000265520"/>
    </source>
</evidence>
<feature type="compositionally biased region" description="Polar residues" evidence="1">
    <location>
        <begin position="1"/>
        <end position="12"/>
    </location>
</feature>